<dbReference type="InterPro" id="IPR008533">
    <property type="entry name" value="DUF815"/>
</dbReference>
<dbReference type="Pfam" id="PF05673">
    <property type="entry name" value="DUF815"/>
    <property type="match status" value="1"/>
</dbReference>
<comment type="caution">
    <text evidence="1">The sequence shown here is derived from an EMBL/GenBank/DDBJ whole genome shotgun (WGS) entry which is preliminary data.</text>
</comment>
<organism evidence="1 2">
    <name type="scientific">Anaerotalea alkaliphila</name>
    <dbReference type="NCBI Taxonomy" id="2662126"/>
    <lineage>
        <taxon>Bacteria</taxon>
        <taxon>Bacillati</taxon>
        <taxon>Bacillota</taxon>
        <taxon>Clostridia</taxon>
        <taxon>Eubacteriales</taxon>
        <taxon>Anaerotalea</taxon>
    </lineage>
</organism>
<dbReference type="Proteomes" id="UP000461585">
    <property type="component" value="Unassembled WGS sequence"/>
</dbReference>
<proteinExistence type="predicted"/>
<dbReference type="CDD" id="cd00009">
    <property type="entry name" value="AAA"/>
    <property type="match status" value="1"/>
</dbReference>
<evidence type="ECO:0000313" key="2">
    <source>
        <dbReference type="Proteomes" id="UP000461585"/>
    </source>
</evidence>
<reference evidence="1 2" key="1">
    <citation type="submission" date="2020-01" db="EMBL/GenBank/DDBJ databases">
        <title>Anaeroalcalibacter tamaniensis gen. nov., sp. nov., moderately halophilic strictly anaerobic fermenter bacterium from mud volcano of Taman peninsula.</title>
        <authorList>
            <person name="Frolova A."/>
            <person name="Merkel A.Y."/>
            <person name="Slobodkin A.I."/>
        </authorList>
    </citation>
    <scope>NUCLEOTIDE SEQUENCE [LARGE SCALE GENOMIC DNA]</scope>
    <source>
        <strain evidence="1 2">F-3ap</strain>
    </source>
</reference>
<dbReference type="SUPFAM" id="SSF52540">
    <property type="entry name" value="P-loop containing nucleoside triphosphate hydrolases"/>
    <property type="match status" value="1"/>
</dbReference>
<dbReference type="Gene3D" id="3.40.50.300">
    <property type="entry name" value="P-loop containing nucleotide triphosphate hydrolases"/>
    <property type="match status" value="1"/>
</dbReference>
<sequence length="406" mass="46738">MDGRKLLVYRNLNGHPVLGRYFRLWEAKEEEGESLHAFLHSLVMSGETLRDLLLKEMVRTENPFTMAVEGDRTVMPPAWKEVLQNDLGLLQAFLSEERFRALLEQKNQPPAFLELFRSCSTDAPRAALGAFFQRLPPEGPGEEACLDYARLLQTHGVGEFALYDAFVLDREGRMEPIEGFRPLAWERLYAYERQKKSLYENIRAFAEGRPCHHVLLVGASGTGKSSSVKAVVPLFRERKLKLLQMYKGQMHRLPEVFERLGDRPFKVILFIDDLSFEANEDEYKFLKSFIEGGVASEVSNILFCITSNRRHLIKEIRTERENDVHLQDFIQEMTSLSDRFGLTLFYEAPDQKTYFDMVVRMVENRGGAYVEQELLKKARVFALKHGGMSGRTAEQFVKSYLGGQMD</sequence>
<evidence type="ECO:0000313" key="1">
    <source>
        <dbReference type="EMBL" id="NDL66243.1"/>
    </source>
</evidence>
<gene>
    <name evidence="1" type="ORF">GXN74_00595</name>
</gene>
<protein>
    <submittedName>
        <fullName evidence="1">DUF815 domain-containing protein</fullName>
    </submittedName>
</protein>
<dbReference type="EMBL" id="JAAEEH010000001">
    <property type="protein sequence ID" value="NDL66243.1"/>
    <property type="molecule type" value="Genomic_DNA"/>
</dbReference>
<dbReference type="PANTHER" id="PTHR42935:SF1">
    <property type="entry name" value="SLR0930 PROTEIN"/>
    <property type="match status" value="1"/>
</dbReference>
<dbReference type="AlphaFoldDB" id="A0A7X5KM11"/>
<dbReference type="RefSeq" id="WP_162368967.1">
    <property type="nucleotide sequence ID" value="NZ_JAAEEH010000001.1"/>
</dbReference>
<keyword evidence="2" id="KW-1185">Reference proteome</keyword>
<dbReference type="InterPro" id="IPR027417">
    <property type="entry name" value="P-loop_NTPase"/>
</dbReference>
<dbReference type="PANTHER" id="PTHR42935">
    <property type="entry name" value="SLR0930 PROTEIN"/>
    <property type="match status" value="1"/>
</dbReference>
<accession>A0A7X5KM11</accession>
<name>A0A7X5KM11_9FIRM</name>